<keyword evidence="3" id="KW-1185">Reference proteome</keyword>
<gene>
    <name evidence="2" type="ORF">FO440_15110</name>
</gene>
<proteinExistence type="predicted"/>
<dbReference type="SUPFAM" id="SSF69318">
    <property type="entry name" value="Integrin alpha N-terminal domain"/>
    <property type="match status" value="2"/>
</dbReference>
<sequence>MKYRAKIIALFAFATLFITGFKQAKPPLFKHHYIDLTLPMSKEGIGDYGLTALVDIDHDGKLDFILGGRNPLPSRLYWYQYVDADHWIRHDVGNDYLSDVGLAALDVDGDGWTDLVCSGVWYRNTGKPRTERFERIVFDDHAAGAHDILIKDINGDGKPDVVMMGDKNSALGGIYWYDISADPRDHWVKHFIGPGIHGAISPAGVADINGDGFADVIRADTWFENKDGKGIDWIAHPNIPMGREGKFGFCVRTDVADMDGNGKNVVVMCDADMDNSKMTILRNPDGKGESWTKQELPQSFAYGSLHALGVADFNGDKRLDIVSVEQEELLPNGRQNPRWVLWTNNGNGNYTENIILDEKLGGHELQVGDVDGDGDIDICSKNWGADLKNGAGGKIHVDYLENLSSKKKIKK</sequence>
<organism evidence="2 3">
    <name type="scientific">Mucilaginibacter corticis</name>
    <dbReference type="NCBI Taxonomy" id="2597670"/>
    <lineage>
        <taxon>Bacteria</taxon>
        <taxon>Pseudomonadati</taxon>
        <taxon>Bacteroidota</taxon>
        <taxon>Sphingobacteriia</taxon>
        <taxon>Sphingobacteriales</taxon>
        <taxon>Sphingobacteriaceae</taxon>
        <taxon>Mucilaginibacter</taxon>
    </lineage>
</organism>
<dbReference type="RefSeq" id="WP_144249094.1">
    <property type="nucleotide sequence ID" value="NZ_VLPK01000002.1"/>
</dbReference>
<dbReference type="InterPro" id="IPR013517">
    <property type="entry name" value="FG-GAP"/>
</dbReference>
<dbReference type="InterPro" id="IPR028994">
    <property type="entry name" value="Integrin_alpha_N"/>
</dbReference>
<evidence type="ECO:0000313" key="3">
    <source>
        <dbReference type="Proteomes" id="UP000318733"/>
    </source>
</evidence>
<dbReference type="OrthoDB" id="9816120at2"/>
<evidence type="ECO:0000313" key="2">
    <source>
        <dbReference type="EMBL" id="TSJ41057.1"/>
    </source>
</evidence>
<reference evidence="2 3" key="1">
    <citation type="submission" date="2019-07" db="EMBL/GenBank/DDBJ databases">
        <authorList>
            <person name="Huq M.A."/>
        </authorList>
    </citation>
    <scope>NUCLEOTIDE SEQUENCE [LARGE SCALE GENOMIC DNA]</scope>
    <source>
        <strain evidence="2 3">MAH-19</strain>
    </source>
</reference>
<protein>
    <submittedName>
        <fullName evidence="2">VCBS repeat-containing protein</fullName>
    </submittedName>
</protein>
<dbReference type="AlphaFoldDB" id="A0A556MM91"/>
<keyword evidence="1" id="KW-0732">Signal</keyword>
<dbReference type="Proteomes" id="UP000318733">
    <property type="component" value="Unassembled WGS sequence"/>
</dbReference>
<name>A0A556MM91_9SPHI</name>
<dbReference type="Pfam" id="PF13517">
    <property type="entry name" value="FG-GAP_3"/>
    <property type="match status" value="3"/>
</dbReference>
<comment type="caution">
    <text evidence="2">The sequence shown here is derived from an EMBL/GenBank/DDBJ whole genome shotgun (WGS) entry which is preliminary data.</text>
</comment>
<evidence type="ECO:0000256" key="1">
    <source>
        <dbReference type="ARBA" id="ARBA00022729"/>
    </source>
</evidence>
<accession>A0A556MM91</accession>
<dbReference type="PANTHER" id="PTHR44103:SF1">
    <property type="entry name" value="PROPROTEIN CONVERTASE P"/>
    <property type="match status" value="1"/>
</dbReference>
<dbReference type="EMBL" id="VLPK01000002">
    <property type="protein sequence ID" value="TSJ41057.1"/>
    <property type="molecule type" value="Genomic_DNA"/>
</dbReference>
<dbReference type="PANTHER" id="PTHR44103">
    <property type="entry name" value="PROPROTEIN CONVERTASE P"/>
    <property type="match status" value="1"/>
</dbReference>
<dbReference type="Gene3D" id="2.130.10.130">
    <property type="entry name" value="Integrin alpha, N-terminal"/>
    <property type="match status" value="2"/>
</dbReference>